<accession>A0ABV9ZBE3</accession>
<dbReference type="Pfam" id="PF03372">
    <property type="entry name" value="Exo_endo_phos"/>
    <property type="match status" value="1"/>
</dbReference>
<reference evidence="3" key="1">
    <citation type="journal article" date="2019" name="Int. J. Syst. Evol. Microbiol.">
        <title>The Global Catalogue of Microorganisms (GCM) 10K type strain sequencing project: providing services to taxonomists for standard genome sequencing and annotation.</title>
        <authorList>
            <consortium name="The Broad Institute Genomics Platform"/>
            <consortium name="The Broad Institute Genome Sequencing Center for Infectious Disease"/>
            <person name="Wu L."/>
            <person name="Ma J."/>
        </authorList>
    </citation>
    <scope>NUCLEOTIDE SEQUENCE [LARGE SCALE GENOMIC DNA]</scope>
    <source>
        <strain evidence="3">XZYJ18</strain>
    </source>
</reference>
<proteinExistence type="predicted"/>
<feature type="domain" description="Endonuclease/exonuclease/phosphatase" evidence="1">
    <location>
        <begin position="1"/>
        <end position="241"/>
    </location>
</feature>
<evidence type="ECO:0000259" key="1">
    <source>
        <dbReference type="Pfam" id="PF03372"/>
    </source>
</evidence>
<dbReference type="EMBL" id="JBHSKG010000003">
    <property type="protein sequence ID" value="MFC5138367.1"/>
    <property type="molecule type" value="Genomic_DNA"/>
</dbReference>
<sequence>MSFNIRGFTTPVDGRHRWSRRAAANVAAVRAQAPDVLGVQELQRPALATYREELTGYDLVLGPAAGMPGRPEYNAILWARDRLELLDTGGFWLSETPDASSASWGTRTVRALNWARFAVRGTEETFRHVNVHLDHWSDRAREESARLLLRRLGDPGPTVLTGDFNCAPGSPPHRTLLGHGFEDTAVGDEDTFRGFGRLDAAVARRFHRGRLRLDWILVGGAPGRWDVEDAWTVRDTGASDHDPVVADLRLSGR</sequence>
<keyword evidence="2" id="KW-0378">Hydrolase</keyword>
<dbReference type="GO" id="GO:0004519">
    <property type="term" value="F:endonuclease activity"/>
    <property type="evidence" value="ECO:0007669"/>
    <property type="project" value="UniProtKB-KW"/>
</dbReference>
<dbReference type="SUPFAM" id="SSF56219">
    <property type="entry name" value="DNase I-like"/>
    <property type="match status" value="1"/>
</dbReference>
<keyword evidence="2" id="KW-0540">Nuclease</keyword>
<name>A0ABV9ZBE3_9PSEU</name>
<dbReference type="InterPro" id="IPR036691">
    <property type="entry name" value="Endo/exonu/phosph_ase_sf"/>
</dbReference>
<dbReference type="PANTHER" id="PTHR12121:SF36">
    <property type="entry name" value="ENDONUCLEASE_EXONUCLEASE_PHOSPHATASE DOMAIN-CONTAINING PROTEIN"/>
    <property type="match status" value="1"/>
</dbReference>
<dbReference type="InterPro" id="IPR050410">
    <property type="entry name" value="CCR4/nocturin_mRNA_transcr"/>
</dbReference>
<protein>
    <submittedName>
        <fullName evidence="2">Endonuclease/exonuclease/phosphatase family protein</fullName>
    </submittedName>
</protein>
<organism evidence="2 3">
    <name type="scientific">Actinomycetospora rhizophila</name>
    <dbReference type="NCBI Taxonomy" id="1416876"/>
    <lineage>
        <taxon>Bacteria</taxon>
        <taxon>Bacillati</taxon>
        <taxon>Actinomycetota</taxon>
        <taxon>Actinomycetes</taxon>
        <taxon>Pseudonocardiales</taxon>
        <taxon>Pseudonocardiaceae</taxon>
        <taxon>Actinomycetospora</taxon>
    </lineage>
</organism>
<keyword evidence="2" id="KW-0255">Endonuclease</keyword>
<comment type="caution">
    <text evidence="2">The sequence shown here is derived from an EMBL/GenBank/DDBJ whole genome shotgun (WGS) entry which is preliminary data.</text>
</comment>
<dbReference type="RefSeq" id="WP_378020572.1">
    <property type="nucleotide sequence ID" value="NZ_JBHSKG010000003.1"/>
</dbReference>
<dbReference type="PANTHER" id="PTHR12121">
    <property type="entry name" value="CARBON CATABOLITE REPRESSOR PROTEIN 4"/>
    <property type="match status" value="1"/>
</dbReference>
<evidence type="ECO:0000313" key="3">
    <source>
        <dbReference type="Proteomes" id="UP001596175"/>
    </source>
</evidence>
<gene>
    <name evidence="2" type="ORF">ACFPK1_09015</name>
</gene>
<dbReference type="Proteomes" id="UP001596175">
    <property type="component" value="Unassembled WGS sequence"/>
</dbReference>
<dbReference type="InterPro" id="IPR005135">
    <property type="entry name" value="Endo/exonuclease/phosphatase"/>
</dbReference>
<dbReference type="Gene3D" id="3.60.10.10">
    <property type="entry name" value="Endonuclease/exonuclease/phosphatase"/>
    <property type="match status" value="1"/>
</dbReference>
<keyword evidence="3" id="KW-1185">Reference proteome</keyword>
<evidence type="ECO:0000313" key="2">
    <source>
        <dbReference type="EMBL" id="MFC5138367.1"/>
    </source>
</evidence>